<keyword evidence="14" id="KW-0805">Transcription regulation</keyword>
<dbReference type="GO" id="GO:0046872">
    <property type="term" value="F:metal ion binding"/>
    <property type="evidence" value="ECO:0007669"/>
    <property type="project" value="UniProtKB-KW"/>
</dbReference>
<evidence type="ECO:0000256" key="9">
    <source>
        <dbReference type="ARBA" id="ARBA00022722"/>
    </source>
</evidence>
<dbReference type="Proteomes" id="UP000006038">
    <property type="component" value="Chromosome 6"/>
</dbReference>
<name>J3MEF6_ORYBR</name>
<dbReference type="GO" id="GO:0005737">
    <property type="term" value="C:cytoplasm"/>
    <property type="evidence" value="ECO:0007669"/>
    <property type="project" value="UniProtKB-SubCell"/>
</dbReference>
<accession>J3MEF6</accession>
<evidence type="ECO:0000256" key="15">
    <source>
        <dbReference type="ARBA" id="ARBA00023163"/>
    </source>
</evidence>
<proteinExistence type="inferred from homology"/>
<organism evidence="18">
    <name type="scientific">Oryza brachyantha</name>
    <name type="common">malo sina</name>
    <dbReference type="NCBI Taxonomy" id="4533"/>
    <lineage>
        <taxon>Eukaryota</taxon>
        <taxon>Viridiplantae</taxon>
        <taxon>Streptophyta</taxon>
        <taxon>Embryophyta</taxon>
        <taxon>Tracheophyta</taxon>
        <taxon>Spermatophyta</taxon>
        <taxon>Magnoliopsida</taxon>
        <taxon>Liliopsida</taxon>
        <taxon>Poales</taxon>
        <taxon>Poaceae</taxon>
        <taxon>BOP clade</taxon>
        <taxon>Oryzoideae</taxon>
        <taxon>Oryzeae</taxon>
        <taxon>Oryzinae</taxon>
        <taxon>Oryza</taxon>
    </lineage>
</organism>
<dbReference type="AlphaFoldDB" id="J3MEF6"/>
<dbReference type="OMA" id="QKRHYDM"/>
<dbReference type="HOGENOM" id="CLU_027974_1_0_1"/>
<comment type="subunit">
    <text evidence="6">Component of the CCR4-NOT complex, at least composed of CRR4 and CAF1 proteins.</text>
</comment>
<keyword evidence="19" id="KW-1185">Reference proteome</keyword>
<keyword evidence="13" id="KW-0694">RNA-binding</keyword>
<keyword evidence="12" id="KW-0269">Exonuclease</keyword>
<dbReference type="EnsemblPlants" id="OB06G24000.1">
    <property type="protein sequence ID" value="OB06G24000.1"/>
    <property type="gene ID" value="OB06G24000"/>
</dbReference>
<protein>
    <recommendedName>
        <fullName evidence="7">poly(A)-specific ribonuclease</fullName>
        <ecNumber evidence="7">3.1.13.4</ecNumber>
    </recommendedName>
</protein>
<dbReference type="GO" id="GO:0005634">
    <property type="term" value="C:nucleus"/>
    <property type="evidence" value="ECO:0007669"/>
    <property type="project" value="UniProtKB-SubCell"/>
</dbReference>
<evidence type="ECO:0000256" key="2">
    <source>
        <dbReference type="ARBA" id="ARBA00001968"/>
    </source>
</evidence>
<evidence type="ECO:0000256" key="7">
    <source>
        <dbReference type="ARBA" id="ARBA00012161"/>
    </source>
</evidence>
<keyword evidence="9" id="KW-0540">Nuclease</keyword>
<keyword evidence="10" id="KW-0479">Metal-binding</keyword>
<evidence type="ECO:0000256" key="17">
    <source>
        <dbReference type="ARBA" id="ARBA00025148"/>
    </source>
</evidence>
<dbReference type="Gramene" id="OB06G24000.1">
    <property type="protein sequence ID" value="OB06G24000.1"/>
    <property type="gene ID" value="OB06G24000"/>
</dbReference>
<keyword evidence="16" id="KW-0539">Nucleus</keyword>
<dbReference type="PANTHER" id="PTHR10797">
    <property type="entry name" value="CCR4-NOT TRANSCRIPTION COMPLEX SUBUNIT"/>
    <property type="match status" value="1"/>
</dbReference>
<reference evidence="18" key="2">
    <citation type="submission" date="2013-04" db="UniProtKB">
        <authorList>
            <consortium name="EnsemblPlants"/>
        </authorList>
    </citation>
    <scope>IDENTIFICATION</scope>
</reference>
<evidence type="ECO:0000256" key="4">
    <source>
        <dbReference type="ARBA" id="ARBA00004496"/>
    </source>
</evidence>
<dbReference type="SUPFAM" id="SSF53098">
    <property type="entry name" value="Ribonuclease H-like"/>
    <property type="match status" value="1"/>
</dbReference>
<comment type="similarity">
    <text evidence="5">Belongs to the CAF1 family.</text>
</comment>
<reference evidence="18" key="1">
    <citation type="journal article" date="2013" name="Nat. Commun.">
        <title>Whole-genome sequencing of Oryza brachyantha reveals mechanisms underlying Oryza genome evolution.</title>
        <authorList>
            <person name="Chen J."/>
            <person name="Huang Q."/>
            <person name="Gao D."/>
            <person name="Wang J."/>
            <person name="Lang Y."/>
            <person name="Liu T."/>
            <person name="Li B."/>
            <person name="Bai Z."/>
            <person name="Luis Goicoechea J."/>
            <person name="Liang C."/>
            <person name="Chen C."/>
            <person name="Zhang W."/>
            <person name="Sun S."/>
            <person name="Liao Y."/>
            <person name="Zhang X."/>
            <person name="Yang L."/>
            <person name="Song C."/>
            <person name="Wang M."/>
            <person name="Shi J."/>
            <person name="Liu G."/>
            <person name="Liu J."/>
            <person name="Zhou H."/>
            <person name="Zhou W."/>
            <person name="Yu Q."/>
            <person name="An N."/>
            <person name="Chen Y."/>
            <person name="Cai Q."/>
            <person name="Wang B."/>
            <person name="Liu B."/>
            <person name="Min J."/>
            <person name="Huang Y."/>
            <person name="Wu H."/>
            <person name="Li Z."/>
            <person name="Zhang Y."/>
            <person name="Yin Y."/>
            <person name="Song W."/>
            <person name="Jiang J."/>
            <person name="Jackson S.A."/>
            <person name="Wing R.A."/>
            <person name="Wang J."/>
            <person name="Chen M."/>
        </authorList>
    </citation>
    <scope>NUCLEOTIDE SEQUENCE [LARGE SCALE GENOMIC DNA]</scope>
    <source>
        <strain evidence="18">cv. IRGC 101232</strain>
    </source>
</reference>
<comment type="function">
    <text evidence="17">Ubiquitous transcription factor required for a diverse set of processes. It is a component of the CCR4 complex involved in the control of gene expression.</text>
</comment>
<evidence type="ECO:0000256" key="16">
    <source>
        <dbReference type="ARBA" id="ARBA00023242"/>
    </source>
</evidence>
<dbReference type="InterPro" id="IPR012337">
    <property type="entry name" value="RNaseH-like_sf"/>
</dbReference>
<dbReference type="InterPro" id="IPR006941">
    <property type="entry name" value="RNase_CAF1"/>
</dbReference>
<dbReference type="InterPro" id="IPR036397">
    <property type="entry name" value="RNaseH_sf"/>
</dbReference>
<evidence type="ECO:0000256" key="12">
    <source>
        <dbReference type="ARBA" id="ARBA00022839"/>
    </source>
</evidence>
<dbReference type="Gene3D" id="3.30.420.10">
    <property type="entry name" value="Ribonuclease H-like superfamily/Ribonuclease H"/>
    <property type="match status" value="1"/>
</dbReference>
<evidence type="ECO:0000256" key="5">
    <source>
        <dbReference type="ARBA" id="ARBA00008372"/>
    </source>
</evidence>
<dbReference type="STRING" id="4533.J3MEF6"/>
<evidence type="ECO:0000256" key="13">
    <source>
        <dbReference type="ARBA" id="ARBA00022884"/>
    </source>
</evidence>
<sequence>MSSSSSALPATIPAPTMNGTGVRSVWDHNFKAVSDIVRSVARRARHVALTVALTVQYPGCPFVVQNAGERKPYEKLTAEERYQEVRANVDALRPIQVGLAIRAGDGDGEPLVFEFNLRGFDINNPADLRDPKSIQYLEARGVEFSRLPRDGIESCRLRWLLWDSGLIRARPSWATFAGGYHVAYAVVILTGSKLPDSLDGFTKRVASVFGRGVYDVKKISREHHPGHTGALTKLAERLGIVPAEQVHGVVAGAGAALTLRVFETLKETVEASCLQRQSLQLCGLYFR</sequence>
<evidence type="ECO:0000313" key="19">
    <source>
        <dbReference type="Proteomes" id="UP000006038"/>
    </source>
</evidence>
<dbReference type="InterPro" id="IPR039637">
    <property type="entry name" value="CNOT7/CNOT8/Pop2"/>
</dbReference>
<keyword evidence="15" id="KW-0804">Transcription</keyword>
<evidence type="ECO:0000313" key="18">
    <source>
        <dbReference type="EnsemblPlants" id="OB06G24000.1"/>
    </source>
</evidence>
<evidence type="ECO:0000256" key="14">
    <source>
        <dbReference type="ARBA" id="ARBA00023015"/>
    </source>
</evidence>
<dbReference type="GO" id="GO:0030014">
    <property type="term" value="C:CCR4-NOT complex"/>
    <property type="evidence" value="ECO:0007669"/>
    <property type="project" value="InterPro"/>
</dbReference>
<gene>
    <name evidence="18" type="primary">LOC102715123</name>
</gene>
<dbReference type="eggNOG" id="KOG0304">
    <property type="taxonomic scope" value="Eukaryota"/>
</dbReference>
<evidence type="ECO:0000256" key="11">
    <source>
        <dbReference type="ARBA" id="ARBA00022801"/>
    </source>
</evidence>
<keyword evidence="11" id="KW-0378">Hydrolase</keyword>
<comment type="catalytic activity">
    <reaction evidence="1">
        <text>Exonucleolytic cleavage of poly(A) to 5'-AMP.</text>
        <dbReference type="EC" id="3.1.13.4"/>
    </reaction>
</comment>
<dbReference type="GO" id="GO:0004535">
    <property type="term" value="F:poly(A)-specific ribonuclease activity"/>
    <property type="evidence" value="ECO:0007669"/>
    <property type="project" value="UniProtKB-EC"/>
</dbReference>
<evidence type="ECO:0000256" key="10">
    <source>
        <dbReference type="ARBA" id="ARBA00022723"/>
    </source>
</evidence>
<comment type="subcellular location">
    <subcellularLocation>
        <location evidence="4">Cytoplasm</location>
    </subcellularLocation>
    <subcellularLocation>
        <location evidence="3">Nucleus</location>
    </subcellularLocation>
</comment>
<dbReference type="EC" id="3.1.13.4" evidence="7"/>
<evidence type="ECO:0000256" key="3">
    <source>
        <dbReference type="ARBA" id="ARBA00004123"/>
    </source>
</evidence>
<comment type="cofactor">
    <cofactor evidence="2">
        <name>a divalent metal cation</name>
        <dbReference type="ChEBI" id="CHEBI:60240"/>
    </cofactor>
</comment>
<dbReference type="GO" id="GO:0003723">
    <property type="term" value="F:RNA binding"/>
    <property type="evidence" value="ECO:0007669"/>
    <property type="project" value="UniProtKB-KW"/>
</dbReference>
<dbReference type="Pfam" id="PF04857">
    <property type="entry name" value="CAF1"/>
    <property type="match status" value="1"/>
</dbReference>
<keyword evidence="8" id="KW-0963">Cytoplasm</keyword>
<evidence type="ECO:0000256" key="8">
    <source>
        <dbReference type="ARBA" id="ARBA00022490"/>
    </source>
</evidence>
<evidence type="ECO:0000256" key="1">
    <source>
        <dbReference type="ARBA" id="ARBA00001663"/>
    </source>
</evidence>
<evidence type="ECO:0000256" key="6">
    <source>
        <dbReference type="ARBA" id="ARBA00011757"/>
    </source>
</evidence>